<dbReference type="Gene3D" id="3.30.70.1230">
    <property type="entry name" value="Nucleotide cyclase"/>
    <property type="match status" value="1"/>
</dbReference>
<organism evidence="13 14">
    <name type="scientific">Priapulus caudatus</name>
    <name type="common">Priapulid worm</name>
    <dbReference type="NCBI Taxonomy" id="37621"/>
    <lineage>
        <taxon>Eukaryota</taxon>
        <taxon>Metazoa</taxon>
        <taxon>Ecdysozoa</taxon>
        <taxon>Scalidophora</taxon>
        <taxon>Priapulida</taxon>
        <taxon>Priapulimorpha</taxon>
        <taxon>Priapulimorphida</taxon>
        <taxon>Priapulidae</taxon>
        <taxon>Priapulus</taxon>
    </lineage>
</organism>
<keyword evidence="5" id="KW-0547">Nucleotide-binding</keyword>
<evidence type="ECO:0000313" key="13">
    <source>
        <dbReference type="Proteomes" id="UP000695022"/>
    </source>
</evidence>
<dbReference type="InterPro" id="IPR000719">
    <property type="entry name" value="Prot_kinase_dom"/>
</dbReference>
<keyword evidence="9" id="KW-0456">Lyase</keyword>
<keyword evidence="4" id="KW-0812">Transmembrane</keyword>
<evidence type="ECO:0000313" key="14">
    <source>
        <dbReference type="RefSeq" id="XP_014674538.1"/>
    </source>
</evidence>
<keyword evidence="13" id="KW-1185">Reference proteome</keyword>
<dbReference type="Pfam" id="PF00211">
    <property type="entry name" value="Guanylate_cyc"/>
    <property type="match status" value="1"/>
</dbReference>
<dbReference type="CDD" id="cd07302">
    <property type="entry name" value="CHD"/>
    <property type="match status" value="1"/>
</dbReference>
<evidence type="ECO:0000256" key="10">
    <source>
        <dbReference type="ARBA" id="ARBA00023293"/>
    </source>
</evidence>
<dbReference type="PROSITE" id="PS50011">
    <property type="entry name" value="PROTEIN_KINASE_DOM"/>
    <property type="match status" value="1"/>
</dbReference>
<protein>
    <recommendedName>
        <fullName evidence="3">guanylate cyclase</fullName>
        <ecNumber evidence="3">4.6.1.2</ecNumber>
    </recommendedName>
</protein>
<dbReference type="Proteomes" id="UP000695022">
    <property type="component" value="Unplaced"/>
</dbReference>
<evidence type="ECO:0000256" key="5">
    <source>
        <dbReference type="ARBA" id="ARBA00022741"/>
    </source>
</evidence>
<keyword evidence="10" id="KW-0141">cGMP biosynthesis</keyword>
<reference evidence="14" key="1">
    <citation type="submission" date="2025-08" db="UniProtKB">
        <authorList>
            <consortium name="RefSeq"/>
        </authorList>
    </citation>
    <scope>IDENTIFICATION</scope>
</reference>
<dbReference type="SUPFAM" id="SSF55073">
    <property type="entry name" value="Nucleotide cyclase"/>
    <property type="match status" value="1"/>
</dbReference>
<comment type="catalytic activity">
    <reaction evidence="1">
        <text>GTP = 3',5'-cyclic GMP + diphosphate</text>
        <dbReference type="Rhea" id="RHEA:13665"/>
        <dbReference type="ChEBI" id="CHEBI:33019"/>
        <dbReference type="ChEBI" id="CHEBI:37565"/>
        <dbReference type="ChEBI" id="CHEBI:57746"/>
        <dbReference type="EC" id="4.6.1.2"/>
    </reaction>
</comment>
<accession>A0ABM1EQR7</accession>
<dbReference type="EC" id="4.6.1.2" evidence="3"/>
<feature type="domain" description="Guanylate cyclase" evidence="12">
    <location>
        <begin position="238"/>
        <end position="368"/>
    </location>
</feature>
<evidence type="ECO:0000259" key="11">
    <source>
        <dbReference type="PROSITE" id="PS50011"/>
    </source>
</evidence>
<name>A0ABM1EQR7_PRICU</name>
<gene>
    <name evidence="14" type="primary">LOC106814705</name>
</gene>
<keyword evidence="8" id="KW-0325">Glycoprotein</keyword>
<dbReference type="SUPFAM" id="SSF56112">
    <property type="entry name" value="Protein kinase-like (PK-like)"/>
    <property type="match status" value="1"/>
</dbReference>
<proteinExistence type="predicted"/>
<comment type="subcellular location">
    <subcellularLocation>
        <location evidence="2">Membrane</location>
        <topology evidence="2">Single-pass membrane protein</topology>
    </subcellularLocation>
</comment>
<evidence type="ECO:0000256" key="7">
    <source>
        <dbReference type="ARBA" id="ARBA00023136"/>
    </source>
</evidence>
<feature type="domain" description="Protein kinase" evidence="11">
    <location>
        <begin position="1"/>
        <end position="341"/>
    </location>
</feature>
<dbReference type="InterPro" id="IPR001054">
    <property type="entry name" value="A/G_cyclase"/>
</dbReference>
<evidence type="ECO:0000256" key="1">
    <source>
        <dbReference type="ARBA" id="ARBA00001436"/>
    </source>
</evidence>
<evidence type="ECO:0000256" key="2">
    <source>
        <dbReference type="ARBA" id="ARBA00004167"/>
    </source>
</evidence>
<evidence type="ECO:0000256" key="3">
    <source>
        <dbReference type="ARBA" id="ARBA00012202"/>
    </source>
</evidence>
<keyword evidence="6" id="KW-1133">Transmembrane helix</keyword>
<sequence length="413" mass="46828">MEVRMKDVIHDNLEQIHGAVVDPPTLCLDIIENDDIMLDNNFKYSFLMDLVSGMEYLHKSHLQSHGNLKERLFVTHTRRPTVSSIIAGCSTIADYGLPSFLGWNRSKERAMIERTTEFLDHQTKGGQHHKAASNITEYQANRLYAGKQWTAPEILRENFPPPRGTQRGDVYSFAIIMYELIFRCPPYNFDVITPRDAISRIRNGEAKPFRPTLTDMTVVADSLKLGKPVPPEQYDSVSIYFSDIVGFTTIASDSSPLQIVDFLNDLYSVFDDIISQHDVYKVETIGDAYMVVSGLPQRNGKVHLREIANCSLDLLSSVTNFKIRHRPQQQLRLRIGLHTGSCVAGVVGLTMPRYCLFGSSVNHTVLMESSGKPLRIHISQEFYNGLRQFDQGGYEVKKRGEMNVKGPFFPYSQ</sequence>
<evidence type="ECO:0000256" key="9">
    <source>
        <dbReference type="ARBA" id="ARBA00023239"/>
    </source>
</evidence>
<evidence type="ECO:0000256" key="8">
    <source>
        <dbReference type="ARBA" id="ARBA00023180"/>
    </source>
</evidence>
<dbReference type="PROSITE" id="PS50125">
    <property type="entry name" value="GUANYLATE_CYCLASE_2"/>
    <property type="match status" value="1"/>
</dbReference>
<dbReference type="SMART" id="SM00044">
    <property type="entry name" value="CYCc"/>
    <property type="match status" value="1"/>
</dbReference>
<keyword evidence="7" id="KW-0472">Membrane</keyword>
<dbReference type="Gene3D" id="1.10.510.10">
    <property type="entry name" value="Transferase(Phosphotransferase) domain 1"/>
    <property type="match status" value="1"/>
</dbReference>
<dbReference type="InterPro" id="IPR029787">
    <property type="entry name" value="Nucleotide_cyclase"/>
</dbReference>
<dbReference type="GeneID" id="106814705"/>
<dbReference type="InterPro" id="IPR011009">
    <property type="entry name" value="Kinase-like_dom_sf"/>
</dbReference>
<dbReference type="RefSeq" id="XP_014674538.1">
    <property type="nucleotide sequence ID" value="XM_014819052.1"/>
</dbReference>
<dbReference type="InterPro" id="IPR050401">
    <property type="entry name" value="Cyclic_nucleotide_synthase"/>
</dbReference>
<evidence type="ECO:0000256" key="4">
    <source>
        <dbReference type="ARBA" id="ARBA00022692"/>
    </source>
</evidence>
<evidence type="ECO:0000256" key="6">
    <source>
        <dbReference type="ARBA" id="ARBA00022989"/>
    </source>
</evidence>
<evidence type="ECO:0000259" key="12">
    <source>
        <dbReference type="PROSITE" id="PS50125"/>
    </source>
</evidence>
<dbReference type="PANTHER" id="PTHR11920:SF502">
    <property type="entry name" value="GUANYLATE CYCLASE"/>
    <property type="match status" value="1"/>
</dbReference>
<dbReference type="PANTHER" id="PTHR11920">
    <property type="entry name" value="GUANYLYL CYCLASE"/>
    <property type="match status" value="1"/>
</dbReference>